<dbReference type="GO" id="GO:0055085">
    <property type="term" value="P:transmembrane transport"/>
    <property type="evidence" value="ECO:0007669"/>
    <property type="project" value="TreeGrafter"/>
</dbReference>
<evidence type="ECO:0000313" key="9">
    <source>
        <dbReference type="EMBL" id="SHF11482.1"/>
    </source>
</evidence>
<evidence type="ECO:0000256" key="1">
    <source>
        <dbReference type="ARBA" id="ARBA00004651"/>
    </source>
</evidence>
<dbReference type="RefSeq" id="WP_073041679.1">
    <property type="nucleotide sequence ID" value="NZ_FQUO01000005.1"/>
</dbReference>
<dbReference type="Proteomes" id="UP000184368">
    <property type="component" value="Unassembled WGS sequence"/>
</dbReference>
<evidence type="ECO:0000256" key="6">
    <source>
        <dbReference type="ARBA" id="ARBA00022989"/>
    </source>
</evidence>
<keyword evidence="7 8" id="KW-0472">Membrane</keyword>
<organism evidence="9 10">
    <name type="scientific">Cnuella takakiae</name>
    <dbReference type="NCBI Taxonomy" id="1302690"/>
    <lineage>
        <taxon>Bacteria</taxon>
        <taxon>Pseudomonadati</taxon>
        <taxon>Bacteroidota</taxon>
        <taxon>Chitinophagia</taxon>
        <taxon>Chitinophagales</taxon>
        <taxon>Chitinophagaceae</taxon>
        <taxon>Cnuella</taxon>
    </lineage>
</organism>
<evidence type="ECO:0000256" key="3">
    <source>
        <dbReference type="ARBA" id="ARBA00022448"/>
    </source>
</evidence>
<evidence type="ECO:0000313" key="10">
    <source>
        <dbReference type="Proteomes" id="UP000184368"/>
    </source>
</evidence>
<protein>
    <submittedName>
        <fullName evidence="9">Predicted PurR-regulated permease PerM</fullName>
    </submittedName>
</protein>
<dbReference type="PANTHER" id="PTHR21716:SF53">
    <property type="entry name" value="PERMEASE PERM-RELATED"/>
    <property type="match status" value="1"/>
</dbReference>
<keyword evidence="3" id="KW-0813">Transport</keyword>
<evidence type="ECO:0000256" key="8">
    <source>
        <dbReference type="SAM" id="Phobius"/>
    </source>
</evidence>
<keyword evidence="5 8" id="KW-0812">Transmembrane</keyword>
<proteinExistence type="inferred from homology"/>
<feature type="transmembrane region" description="Helical" evidence="8">
    <location>
        <begin position="147"/>
        <end position="170"/>
    </location>
</feature>
<feature type="transmembrane region" description="Helical" evidence="8">
    <location>
        <begin position="9"/>
        <end position="27"/>
    </location>
</feature>
<sequence>MNAAALYRTLVRVILFAAATTIALWLLGQVYSAILLLLVALVLAVVINKPVGDLEQKGWKRGWASLAVFLAILLVIGLIAWIVVPKVNQQLQVLLENLLQYIEVVQKRLADWLDVIPGMEAPTKSSPGGLSGGLPSLSQALLRIGNISLSVLNVILLLIIIISMVVYAVVNPKPLATLYFSFFHPRQREPATKAFQEAAVMLSGWFKSNVIGGFIEAVATVIVLSLLGVPGAWVWGALALFAELIPKLGFYLMAVPPTLVALSISNATAIWVAVFFIVMDEVMGDVVMPQLRSNTMNIHPVPILFMVLAMGAAFGFVGILLATPLTAIFKAYYENFYERRLPEDPELPSRIMAIIHPKTSRQKENQQIG</sequence>
<keyword evidence="10" id="KW-1185">Reference proteome</keyword>
<comment type="similarity">
    <text evidence="2">Belongs to the autoinducer-2 exporter (AI-2E) (TC 2.A.86) family.</text>
</comment>
<evidence type="ECO:0000256" key="2">
    <source>
        <dbReference type="ARBA" id="ARBA00009773"/>
    </source>
</evidence>
<dbReference type="GO" id="GO:0005886">
    <property type="term" value="C:plasma membrane"/>
    <property type="evidence" value="ECO:0007669"/>
    <property type="project" value="UniProtKB-SubCell"/>
</dbReference>
<reference evidence="9 10" key="1">
    <citation type="submission" date="2016-11" db="EMBL/GenBank/DDBJ databases">
        <authorList>
            <person name="Jaros S."/>
            <person name="Januszkiewicz K."/>
            <person name="Wedrychowicz H."/>
        </authorList>
    </citation>
    <scope>NUCLEOTIDE SEQUENCE [LARGE SCALE GENOMIC DNA]</scope>
    <source>
        <strain evidence="9 10">DSM 26897</strain>
    </source>
</reference>
<keyword evidence="4" id="KW-1003">Cell membrane</keyword>
<feature type="transmembrane region" description="Helical" evidence="8">
    <location>
        <begin position="259"/>
        <end position="279"/>
    </location>
</feature>
<comment type="subcellular location">
    <subcellularLocation>
        <location evidence="1">Cell membrane</location>
        <topology evidence="1">Multi-pass membrane protein</topology>
    </subcellularLocation>
</comment>
<accession>A0A1M4Z164</accession>
<evidence type="ECO:0000256" key="7">
    <source>
        <dbReference type="ARBA" id="ARBA00023136"/>
    </source>
</evidence>
<name>A0A1M4Z164_9BACT</name>
<gene>
    <name evidence="9" type="ORF">SAMN05444008_10542</name>
</gene>
<feature type="transmembrane region" description="Helical" evidence="8">
    <location>
        <begin position="63"/>
        <end position="84"/>
    </location>
</feature>
<feature type="transmembrane region" description="Helical" evidence="8">
    <location>
        <begin position="299"/>
        <end position="322"/>
    </location>
</feature>
<dbReference type="PANTHER" id="PTHR21716">
    <property type="entry name" value="TRANSMEMBRANE PROTEIN"/>
    <property type="match status" value="1"/>
</dbReference>
<dbReference type="InterPro" id="IPR002549">
    <property type="entry name" value="AI-2E-like"/>
</dbReference>
<evidence type="ECO:0000256" key="4">
    <source>
        <dbReference type="ARBA" id="ARBA00022475"/>
    </source>
</evidence>
<dbReference type="AlphaFoldDB" id="A0A1M4Z164"/>
<evidence type="ECO:0000256" key="5">
    <source>
        <dbReference type="ARBA" id="ARBA00022692"/>
    </source>
</evidence>
<dbReference type="OrthoDB" id="9799225at2"/>
<dbReference type="Pfam" id="PF01594">
    <property type="entry name" value="AI-2E_transport"/>
    <property type="match status" value="1"/>
</dbReference>
<keyword evidence="6 8" id="KW-1133">Transmembrane helix</keyword>
<dbReference type="STRING" id="1302690.BUE76_22655"/>
<dbReference type="EMBL" id="FQUO01000005">
    <property type="protein sequence ID" value="SHF11482.1"/>
    <property type="molecule type" value="Genomic_DNA"/>
</dbReference>
<feature type="transmembrane region" description="Helical" evidence="8">
    <location>
        <begin position="210"/>
        <end position="227"/>
    </location>
</feature>